<comment type="caution">
    <text evidence="1">The sequence shown here is derived from an EMBL/GenBank/DDBJ whole genome shotgun (WGS) entry which is preliminary data.</text>
</comment>
<accession>A0ACC3CV22</accession>
<keyword evidence="2" id="KW-1185">Reference proteome</keyword>
<dbReference type="Proteomes" id="UP001186974">
    <property type="component" value="Unassembled WGS sequence"/>
</dbReference>
<evidence type="ECO:0000313" key="1">
    <source>
        <dbReference type="EMBL" id="KAK3044818.1"/>
    </source>
</evidence>
<gene>
    <name evidence="1" type="ORF">LTS18_000271</name>
</gene>
<dbReference type="EMBL" id="JAWDJW010011409">
    <property type="protein sequence ID" value="KAK3044818.1"/>
    <property type="molecule type" value="Genomic_DNA"/>
</dbReference>
<proteinExistence type="predicted"/>
<evidence type="ECO:0000313" key="2">
    <source>
        <dbReference type="Proteomes" id="UP001186974"/>
    </source>
</evidence>
<name>A0ACC3CV22_9PEZI</name>
<organism evidence="1 2">
    <name type="scientific">Coniosporium uncinatum</name>
    <dbReference type="NCBI Taxonomy" id="93489"/>
    <lineage>
        <taxon>Eukaryota</taxon>
        <taxon>Fungi</taxon>
        <taxon>Dikarya</taxon>
        <taxon>Ascomycota</taxon>
        <taxon>Pezizomycotina</taxon>
        <taxon>Dothideomycetes</taxon>
        <taxon>Dothideomycetes incertae sedis</taxon>
        <taxon>Coniosporium</taxon>
    </lineage>
</organism>
<protein>
    <submittedName>
        <fullName evidence="1">Uncharacterized protein</fullName>
    </submittedName>
</protein>
<sequence length="176" mass="16935">MQSKTGIAALPGTPGIANPLLPVIQAYMKNGTLPKSMPSFSGVNMVGLILPGAEGGMSGMPGMGAEPEACEEDEEPMAPMAGVGSAPAVLSPATSPASVPASAPALPAAAPPAAASPAKPSSPATGSGVGGRAGRPKMTSEQMQGMLQSMGNLLKGIQGLPQGKQGGGSATASSGM</sequence>
<reference evidence="1" key="1">
    <citation type="submission" date="2024-09" db="EMBL/GenBank/DDBJ databases">
        <title>Black Yeasts Isolated from many extreme environments.</title>
        <authorList>
            <person name="Coleine C."/>
            <person name="Stajich J.E."/>
            <person name="Selbmann L."/>
        </authorList>
    </citation>
    <scope>NUCLEOTIDE SEQUENCE</scope>
    <source>
        <strain evidence="1">CCFEE 5737</strain>
    </source>
</reference>